<evidence type="ECO:0000256" key="1">
    <source>
        <dbReference type="ARBA" id="ARBA00008724"/>
    </source>
</evidence>
<evidence type="ECO:0000259" key="8">
    <source>
        <dbReference type="Pfam" id="PF01709"/>
    </source>
</evidence>
<dbReference type="HAMAP" id="MF_00693">
    <property type="entry name" value="Transcrip_reg_TACO1"/>
    <property type="match status" value="1"/>
</dbReference>
<dbReference type="EMBL" id="FONA01000008">
    <property type="protein sequence ID" value="SFE20609.1"/>
    <property type="molecule type" value="Genomic_DNA"/>
</dbReference>
<evidence type="ECO:0000259" key="9">
    <source>
        <dbReference type="Pfam" id="PF20772"/>
    </source>
</evidence>
<sequence>MAGHSKWANIKHRKGAQDAKRAKMFTRITKEIQVAVKEGGPDPESNPRLRLAIQNARSVNMPKDNINRAISKASEAGGDSYQEITFEGYGPGGIAVFLECMTDNNNRTVGAVRSIFNKRGGSMGTNGSLSFLFERKGVFQIVKTNEMDLETLELELIDAGAQEIEMEEELIIVTTEMADFGAVQKKLDELGVKVENASLQRIPNTYKEVDVETAKKFLRMIDEFEENDDVQNVYHNLEMTDELAKAIESE</sequence>
<evidence type="ECO:0000256" key="4">
    <source>
        <dbReference type="ARBA" id="ARBA00023125"/>
    </source>
</evidence>
<dbReference type="RefSeq" id="WP_010528408.1">
    <property type="nucleotide sequence ID" value="NZ_AFSL01000083.1"/>
</dbReference>
<gene>
    <name evidence="10" type="ORF">SAMN05444380_10847</name>
</gene>
<dbReference type="eggNOG" id="COG0217">
    <property type="taxonomic scope" value="Bacteria"/>
</dbReference>
<keyword evidence="11" id="KW-1185">Reference proteome</keyword>
<dbReference type="OrthoDB" id="9781053at2"/>
<evidence type="ECO:0000256" key="5">
    <source>
        <dbReference type="ARBA" id="ARBA00023163"/>
    </source>
</evidence>
<evidence type="ECO:0000313" key="10">
    <source>
        <dbReference type="EMBL" id="SFE20609.1"/>
    </source>
</evidence>
<name>A0A1I1YMG8_9BACT</name>
<dbReference type="InParanoid" id="A0A1I1YMG8"/>
<dbReference type="GO" id="GO:0006355">
    <property type="term" value="P:regulation of DNA-templated transcription"/>
    <property type="evidence" value="ECO:0007669"/>
    <property type="project" value="UniProtKB-UniRule"/>
</dbReference>
<evidence type="ECO:0000256" key="2">
    <source>
        <dbReference type="ARBA" id="ARBA00022490"/>
    </source>
</evidence>
<comment type="similarity">
    <text evidence="1 6">Belongs to the TACO1 family.</text>
</comment>
<dbReference type="Proteomes" id="UP000181976">
    <property type="component" value="Unassembled WGS sequence"/>
</dbReference>
<dbReference type="Gene3D" id="3.30.70.980">
    <property type="match status" value="2"/>
</dbReference>
<dbReference type="FunCoup" id="A0A1I1YMG8">
    <property type="interactions" value="479"/>
</dbReference>
<feature type="region of interest" description="Disordered" evidence="7">
    <location>
        <begin position="1"/>
        <end position="20"/>
    </location>
</feature>
<keyword evidence="2 6" id="KW-0963">Cytoplasm</keyword>
<keyword evidence="5 6" id="KW-0804">Transcription</keyword>
<dbReference type="GO" id="GO:0003677">
    <property type="term" value="F:DNA binding"/>
    <property type="evidence" value="ECO:0007669"/>
    <property type="project" value="UniProtKB-UniRule"/>
</dbReference>
<dbReference type="STRING" id="385682.SAMN05444380_10847"/>
<feature type="domain" description="TACO1/YebC-like second and third" evidence="8">
    <location>
        <begin position="81"/>
        <end position="237"/>
    </location>
</feature>
<dbReference type="FunFam" id="1.10.10.200:FF:000002">
    <property type="entry name" value="Probable transcriptional regulatory protein CLM62_37755"/>
    <property type="match status" value="1"/>
</dbReference>
<evidence type="ECO:0000256" key="7">
    <source>
        <dbReference type="SAM" id="MobiDB-lite"/>
    </source>
</evidence>
<accession>A0A1I1YMG8</accession>
<dbReference type="InterPro" id="IPR049083">
    <property type="entry name" value="TACO1_YebC_N"/>
</dbReference>
<dbReference type="PANTHER" id="PTHR12532:SF6">
    <property type="entry name" value="TRANSCRIPTIONAL REGULATORY PROTEIN YEBC-RELATED"/>
    <property type="match status" value="1"/>
</dbReference>
<dbReference type="InterPro" id="IPR026564">
    <property type="entry name" value="Transcrip_reg_TACO1-like_dom3"/>
</dbReference>
<keyword evidence="4 6" id="KW-0238">DNA-binding</keyword>
<proteinExistence type="inferred from homology"/>
<dbReference type="NCBIfam" id="NF001030">
    <property type="entry name" value="PRK00110.1"/>
    <property type="match status" value="1"/>
</dbReference>
<evidence type="ECO:0000256" key="3">
    <source>
        <dbReference type="ARBA" id="ARBA00023015"/>
    </source>
</evidence>
<dbReference type="Pfam" id="PF20772">
    <property type="entry name" value="TACO1_YebC_N"/>
    <property type="match status" value="1"/>
</dbReference>
<evidence type="ECO:0000256" key="6">
    <source>
        <dbReference type="HAMAP-Rule" id="MF_00693"/>
    </source>
</evidence>
<dbReference type="AlphaFoldDB" id="A0A1I1YMG8"/>
<dbReference type="NCBIfam" id="NF009044">
    <property type="entry name" value="PRK12378.1"/>
    <property type="match status" value="1"/>
</dbReference>
<dbReference type="Pfam" id="PF01709">
    <property type="entry name" value="Transcrip_reg"/>
    <property type="match status" value="1"/>
</dbReference>
<dbReference type="Gene3D" id="1.10.10.200">
    <property type="match status" value="1"/>
</dbReference>
<dbReference type="PANTHER" id="PTHR12532">
    <property type="entry name" value="TRANSLATIONAL ACTIVATOR OF CYTOCHROME C OXIDASE 1"/>
    <property type="match status" value="1"/>
</dbReference>
<protein>
    <recommendedName>
        <fullName evidence="6">Probable transcriptional regulatory protein SAMN05444380_10847</fullName>
    </recommendedName>
</protein>
<organism evidence="10 11">
    <name type="scientific">Thermophagus xiamenensis</name>
    <dbReference type="NCBI Taxonomy" id="385682"/>
    <lineage>
        <taxon>Bacteria</taxon>
        <taxon>Pseudomonadati</taxon>
        <taxon>Bacteroidota</taxon>
        <taxon>Bacteroidia</taxon>
        <taxon>Marinilabiliales</taxon>
        <taxon>Marinilabiliaceae</taxon>
        <taxon>Thermophagus</taxon>
    </lineage>
</organism>
<dbReference type="InterPro" id="IPR017856">
    <property type="entry name" value="Integrase-like_N"/>
</dbReference>
<evidence type="ECO:0000313" key="11">
    <source>
        <dbReference type="Proteomes" id="UP000181976"/>
    </source>
</evidence>
<dbReference type="InterPro" id="IPR029072">
    <property type="entry name" value="YebC-like"/>
</dbReference>
<dbReference type="InterPro" id="IPR002876">
    <property type="entry name" value="Transcrip_reg_TACO1-like"/>
</dbReference>
<feature type="domain" description="TACO1/YebC-like N-terminal" evidence="9">
    <location>
        <begin position="5"/>
        <end position="75"/>
    </location>
</feature>
<keyword evidence="3 6" id="KW-0805">Transcription regulation</keyword>
<dbReference type="InterPro" id="IPR048300">
    <property type="entry name" value="TACO1_YebC-like_2nd/3rd_dom"/>
</dbReference>
<dbReference type="GO" id="GO:0005829">
    <property type="term" value="C:cytosol"/>
    <property type="evidence" value="ECO:0007669"/>
    <property type="project" value="TreeGrafter"/>
</dbReference>
<comment type="subcellular location">
    <subcellularLocation>
        <location evidence="6">Cytoplasm</location>
    </subcellularLocation>
</comment>
<reference evidence="10 11" key="1">
    <citation type="submission" date="2016-10" db="EMBL/GenBank/DDBJ databases">
        <authorList>
            <person name="de Groot N.N."/>
        </authorList>
    </citation>
    <scope>NUCLEOTIDE SEQUENCE [LARGE SCALE GENOMIC DNA]</scope>
    <source>
        <strain evidence="10 11">DSM 19012</strain>
    </source>
</reference>
<dbReference type="NCBIfam" id="TIGR01033">
    <property type="entry name" value="YebC/PmpR family DNA-binding transcriptional regulator"/>
    <property type="match status" value="1"/>
</dbReference>
<dbReference type="SUPFAM" id="SSF75625">
    <property type="entry name" value="YebC-like"/>
    <property type="match status" value="1"/>
</dbReference>